<evidence type="ECO:0000313" key="2">
    <source>
        <dbReference type="EMBL" id="MBB5715233.1"/>
    </source>
</evidence>
<dbReference type="SUPFAM" id="SSF55729">
    <property type="entry name" value="Acyl-CoA N-acyltransferases (Nat)"/>
    <property type="match status" value="1"/>
</dbReference>
<evidence type="ECO:0000313" key="3">
    <source>
        <dbReference type="Proteomes" id="UP000546200"/>
    </source>
</evidence>
<dbReference type="RefSeq" id="WP_343055234.1">
    <property type="nucleotide sequence ID" value="NZ_JACIJK010000006.1"/>
</dbReference>
<dbReference type="Gene3D" id="3.40.630.30">
    <property type="match status" value="1"/>
</dbReference>
<dbReference type="EMBL" id="JACIJK010000006">
    <property type="protein sequence ID" value="MBB5715233.1"/>
    <property type="molecule type" value="Genomic_DNA"/>
</dbReference>
<feature type="domain" description="N-acetyltransferase" evidence="1">
    <location>
        <begin position="71"/>
        <end position="204"/>
    </location>
</feature>
<dbReference type="CDD" id="cd04301">
    <property type="entry name" value="NAT_SF"/>
    <property type="match status" value="1"/>
</dbReference>
<protein>
    <submittedName>
        <fullName evidence="2">GNAT superfamily N-acetyltransferase</fullName>
    </submittedName>
</protein>
<reference evidence="2 3" key="1">
    <citation type="submission" date="2020-08" db="EMBL/GenBank/DDBJ databases">
        <title>Genomic Encyclopedia of Type Strains, Phase IV (KMG-IV): sequencing the most valuable type-strain genomes for metagenomic binning, comparative biology and taxonomic classification.</title>
        <authorList>
            <person name="Goeker M."/>
        </authorList>
    </citation>
    <scope>NUCLEOTIDE SEQUENCE [LARGE SCALE GENOMIC DNA]</scope>
    <source>
        <strain evidence="2 3">DSM 100044</strain>
    </source>
</reference>
<proteinExistence type="predicted"/>
<comment type="caution">
    <text evidence="2">The sequence shown here is derived from an EMBL/GenBank/DDBJ whole genome shotgun (WGS) entry which is preliminary data.</text>
</comment>
<sequence>MRGWLAARSVSRGLPAPVPDSGGWRVDTGSEEERRRYVFATTGPGISALAGRITETKVPVKLCASAAVFGPRLPSNWEILSEHCMMIAGPVERPAPALPHSYSLNLRASGPVTHATISAPDGTLAATGYAAEVDGIFVYDRIAVSEAHRRRGLGRALMAALAEARADPSSREVLVATDAGAALYASIGWQVYAPYTTAALQKAR</sequence>
<accession>A0A7W9BDL0</accession>
<gene>
    <name evidence="2" type="ORF">FHS94_002079</name>
</gene>
<organism evidence="2 3">
    <name type="scientific">Sphingomonas aerophila</name>
    <dbReference type="NCBI Taxonomy" id="1344948"/>
    <lineage>
        <taxon>Bacteria</taxon>
        <taxon>Pseudomonadati</taxon>
        <taxon>Pseudomonadota</taxon>
        <taxon>Alphaproteobacteria</taxon>
        <taxon>Sphingomonadales</taxon>
        <taxon>Sphingomonadaceae</taxon>
        <taxon>Sphingomonas</taxon>
    </lineage>
</organism>
<keyword evidence="2" id="KW-0808">Transferase</keyword>
<evidence type="ECO:0000259" key="1">
    <source>
        <dbReference type="PROSITE" id="PS51186"/>
    </source>
</evidence>
<dbReference type="AlphaFoldDB" id="A0A7W9BDL0"/>
<dbReference type="GO" id="GO:0016747">
    <property type="term" value="F:acyltransferase activity, transferring groups other than amino-acyl groups"/>
    <property type="evidence" value="ECO:0007669"/>
    <property type="project" value="InterPro"/>
</dbReference>
<name>A0A7W9BDL0_9SPHN</name>
<dbReference type="Proteomes" id="UP000546200">
    <property type="component" value="Unassembled WGS sequence"/>
</dbReference>
<dbReference type="Pfam" id="PF13508">
    <property type="entry name" value="Acetyltransf_7"/>
    <property type="match status" value="1"/>
</dbReference>
<dbReference type="PROSITE" id="PS51186">
    <property type="entry name" value="GNAT"/>
    <property type="match status" value="1"/>
</dbReference>
<dbReference type="InterPro" id="IPR016181">
    <property type="entry name" value="Acyl_CoA_acyltransferase"/>
</dbReference>
<dbReference type="InterPro" id="IPR000182">
    <property type="entry name" value="GNAT_dom"/>
</dbReference>
<keyword evidence="3" id="KW-1185">Reference proteome</keyword>